<accession>A0AAU8A1V5</accession>
<organism evidence="1">
    <name type="scientific">Polynucleobacter sp. UK-FUSCHL-C3</name>
    <dbReference type="NCBI Taxonomy" id="2955208"/>
    <lineage>
        <taxon>Bacteria</taxon>
        <taxon>Pseudomonadati</taxon>
        <taxon>Pseudomonadota</taxon>
        <taxon>Betaproteobacteria</taxon>
        <taxon>Burkholderiales</taxon>
        <taxon>Burkholderiaceae</taxon>
        <taxon>Polynucleobacter</taxon>
    </lineage>
</organism>
<name>A0AAU8A1V5_9BURK</name>
<dbReference type="InterPro" id="IPR010775">
    <property type="entry name" value="DUF1365"/>
</dbReference>
<dbReference type="Pfam" id="PF07103">
    <property type="entry name" value="DUF1365"/>
    <property type="match status" value="1"/>
</dbReference>
<dbReference type="PANTHER" id="PTHR33973:SF4">
    <property type="entry name" value="OS07G0153300 PROTEIN"/>
    <property type="match status" value="1"/>
</dbReference>
<proteinExistence type="predicted"/>
<dbReference type="AlphaFoldDB" id="A0AAU8A1V5"/>
<dbReference type="EMBL" id="CP099959">
    <property type="protein sequence ID" value="XCC57644.1"/>
    <property type="molecule type" value="Genomic_DNA"/>
</dbReference>
<evidence type="ECO:0000313" key="1">
    <source>
        <dbReference type="EMBL" id="XCC57644.1"/>
    </source>
</evidence>
<dbReference type="RefSeq" id="WP_353438707.1">
    <property type="nucleotide sequence ID" value="NZ_CP099959.1"/>
</dbReference>
<protein>
    <submittedName>
        <fullName evidence="1">DUF1365 domain-containing protein</fullName>
    </submittedName>
</protein>
<sequence length="261" mass="30581">MHKPFINYGQVKHSRLRPAQNRFSYDVFTLKIPMRERKRNPALLEQFGIGDNHWAFYSFYDQDHGKGEKDSLEWVEDLFAKEGIHIPDGEIWLQTFPRILGYVFNPVSFWIYTRADHSVCAVLAEVNNTFGERHCYLLRKENGEPLYSGETLISKKEFHVSPFCDVSGEYRFRFLFSKDSESKSNSVCRIELHLDQKPLIYTSISGQDHILSKIALRRAKFQYPMMTFGVIARIHWQALKLWLKGVPFHSKPDVPKMEISS</sequence>
<dbReference type="PANTHER" id="PTHR33973">
    <property type="entry name" value="OS07G0153300 PROTEIN"/>
    <property type="match status" value="1"/>
</dbReference>
<gene>
    <name evidence="1" type="ORF">NKE59_09205</name>
</gene>
<reference evidence="1" key="1">
    <citation type="submission" date="2022-06" db="EMBL/GenBank/DDBJ databases">
        <title>New Polynucleobacter species.</title>
        <authorList>
            <person name="Hahn M.W."/>
        </authorList>
    </citation>
    <scope>NUCLEOTIDE SEQUENCE</scope>
    <source>
        <strain evidence="1">UK-FUSCHL-C3</strain>
    </source>
</reference>